<dbReference type="Pfam" id="PF17766">
    <property type="entry name" value="fn3_6"/>
    <property type="match status" value="1"/>
</dbReference>
<keyword evidence="5" id="KW-1185">Reference proteome</keyword>
<dbReference type="InterPro" id="IPR045051">
    <property type="entry name" value="SBT"/>
</dbReference>
<evidence type="ECO:0000256" key="1">
    <source>
        <dbReference type="ARBA" id="ARBA00011073"/>
    </source>
</evidence>
<comment type="caution">
    <text evidence="4">The sequence shown here is derived from an EMBL/GenBank/DDBJ whole genome shotgun (WGS) entry which is preliminary data.</text>
</comment>
<reference evidence="4 5" key="1">
    <citation type="submission" date="2019-07" db="EMBL/GenBank/DDBJ databases">
        <title>De Novo Assembly of kiwifruit Actinidia rufa.</title>
        <authorList>
            <person name="Sugita-Konishi S."/>
            <person name="Sato K."/>
            <person name="Mori E."/>
            <person name="Abe Y."/>
            <person name="Kisaki G."/>
            <person name="Hamano K."/>
            <person name="Suezawa K."/>
            <person name="Otani M."/>
            <person name="Fukuda T."/>
            <person name="Manabe T."/>
            <person name="Gomi K."/>
            <person name="Tabuchi M."/>
            <person name="Akimitsu K."/>
            <person name="Kataoka I."/>
        </authorList>
    </citation>
    <scope>NUCLEOTIDE SEQUENCE [LARGE SCALE GENOMIC DNA]</scope>
    <source>
        <strain evidence="5">cv. Fuchu</strain>
    </source>
</reference>
<dbReference type="AlphaFoldDB" id="A0A7J0ELJ0"/>
<dbReference type="Gene3D" id="2.60.40.2310">
    <property type="match status" value="1"/>
</dbReference>
<comment type="similarity">
    <text evidence="1">Belongs to the peptidase S8 family.</text>
</comment>
<dbReference type="OrthoDB" id="206201at2759"/>
<dbReference type="PANTHER" id="PTHR10795">
    <property type="entry name" value="PROPROTEIN CONVERTASE SUBTILISIN/KEXIN"/>
    <property type="match status" value="1"/>
</dbReference>
<sequence>MLDRSSVMATPFSYGAGHIRAARASDPGLAYDLIPTDYLDFLCAIGYNHSMIKEVSEPTYASHKVFRFCWNQKTLRFDKIGEDKSFTLTIKAKRDGLPKDYVFGELCWSDGRHQVRSPIVVGSRVAKIPDRTSLVSTARCEQEIESSFTVIAQQAFRFLRCLRETGAYRKHNRGSHGYHGIIPAQSCDIGLLVDEQCTKRPREGKHYGYYKDMKSRWLAFEDDLWNPMSACVLLNASPDHDRIRELLRGSAALPWKKEMSVSREDELASFEPEQRRAMMIRSPIEVMSSIFGWYLTRTDSFENPSVCPHCKGNYPYSCSTHYLCKSCNHCWKKSNTISYDSILLNNSPAGYSSSDTSYSAWSELDRTSSLDPLSQAHRSLDQWMKVGETVLGTSASAGYANSNRLNNSPAEYSSSDTSYPAWSELDRTSSLDPFPQAHRSTDQWMKVGETALGTSPSAGYANSNRLNNSPAEYSSSATSSQAWFALDGGAITNRTVWVDIVHGDGTATMDPLSQARRKTDQWMKVGETVLGTSASAGYANSNRLNKYPAEYSSSATSSQAWFALDGGAITNRTVCVDMVHGDGTATMNPLSQALRTTNKWMKAGETVRGTSASAGYASSSSQAKFPFVGNASVCIDVGSNLNDIHGDGTATMDLILQERLSTDQWVKLAEIVLAISATVVYSSSTHFPKAANAAGFIASLTAISLRSKRKTATRVLAKFGAIACAAGTLAAIGNDLPEEYKWIGTVAFLIPAIVMLFA</sequence>
<proteinExistence type="inferred from homology"/>
<keyword evidence="2" id="KW-0732">Signal</keyword>
<evidence type="ECO:0000313" key="4">
    <source>
        <dbReference type="EMBL" id="GFY87250.1"/>
    </source>
</evidence>
<feature type="domain" description="Subtilisin-like protease fibronectin type-III" evidence="3">
    <location>
        <begin position="73"/>
        <end position="121"/>
    </location>
</feature>
<dbReference type="EMBL" id="BJWL01000005">
    <property type="protein sequence ID" value="GFY87250.1"/>
    <property type="molecule type" value="Genomic_DNA"/>
</dbReference>
<accession>A0A7J0ELJ0</accession>
<evidence type="ECO:0000313" key="5">
    <source>
        <dbReference type="Proteomes" id="UP000585474"/>
    </source>
</evidence>
<organism evidence="4 5">
    <name type="scientific">Actinidia rufa</name>
    <dbReference type="NCBI Taxonomy" id="165716"/>
    <lineage>
        <taxon>Eukaryota</taxon>
        <taxon>Viridiplantae</taxon>
        <taxon>Streptophyta</taxon>
        <taxon>Embryophyta</taxon>
        <taxon>Tracheophyta</taxon>
        <taxon>Spermatophyta</taxon>
        <taxon>Magnoliopsida</taxon>
        <taxon>eudicotyledons</taxon>
        <taxon>Gunneridae</taxon>
        <taxon>Pentapetalae</taxon>
        <taxon>asterids</taxon>
        <taxon>Ericales</taxon>
        <taxon>Actinidiaceae</taxon>
        <taxon>Actinidia</taxon>
    </lineage>
</organism>
<gene>
    <name evidence="4" type="ORF">Acr_05g0008890</name>
</gene>
<evidence type="ECO:0000259" key="3">
    <source>
        <dbReference type="Pfam" id="PF17766"/>
    </source>
</evidence>
<protein>
    <recommendedName>
        <fullName evidence="3">Subtilisin-like protease fibronectin type-III domain-containing protein</fullName>
    </recommendedName>
</protein>
<evidence type="ECO:0000256" key="2">
    <source>
        <dbReference type="ARBA" id="ARBA00022729"/>
    </source>
</evidence>
<name>A0A7J0ELJ0_9ERIC</name>
<dbReference type="InterPro" id="IPR041469">
    <property type="entry name" value="Subtilisin-like_FN3"/>
</dbReference>
<dbReference type="Proteomes" id="UP000585474">
    <property type="component" value="Unassembled WGS sequence"/>
</dbReference>